<dbReference type="Proteomes" id="UP000240509">
    <property type="component" value="Unassembled WGS sequence"/>
</dbReference>
<keyword evidence="1" id="KW-0472">Membrane</keyword>
<proteinExistence type="predicted"/>
<keyword evidence="3" id="KW-1185">Reference proteome</keyword>
<keyword evidence="1" id="KW-1133">Transmembrane helix</keyword>
<keyword evidence="1" id="KW-0812">Transmembrane</keyword>
<feature type="transmembrane region" description="Helical" evidence="1">
    <location>
        <begin position="6"/>
        <end position="27"/>
    </location>
</feature>
<dbReference type="OrthoDB" id="2361316at2"/>
<dbReference type="Pfam" id="PF15980">
    <property type="entry name" value="ComGF"/>
    <property type="match status" value="1"/>
</dbReference>
<sequence length="160" mass="18897">MTNEKGFTLVAVLAGLFLLTLVLPLFLSGYHFWMSQKPEINQFSMHEFYVFTKQLEKEFQQSESYAVTASNDRLLMNVEGKTVSYERYEDKIRRRVMSQGHEVTLQHITDYGFRKHRFGLEIWVTAGNKTRTRYLLHPAEWAEQKYTYIEGHNNYVLSGQ</sequence>
<dbReference type="EMBL" id="PZJJ01000001">
    <property type="protein sequence ID" value="PTL40486.1"/>
    <property type="molecule type" value="Genomic_DNA"/>
</dbReference>
<dbReference type="AlphaFoldDB" id="A0A2T4UAR2"/>
<comment type="caution">
    <text evidence="2">The sequence shown here is derived from an EMBL/GenBank/DDBJ whole genome shotgun (WGS) entry which is preliminary data.</text>
</comment>
<name>A0A2T4UAR2_9BACI</name>
<evidence type="ECO:0000313" key="3">
    <source>
        <dbReference type="Proteomes" id="UP000240509"/>
    </source>
</evidence>
<evidence type="ECO:0000256" key="1">
    <source>
        <dbReference type="SAM" id="Phobius"/>
    </source>
</evidence>
<protein>
    <recommendedName>
        <fullName evidence="4">Competence protein ComGF</fullName>
    </recommendedName>
</protein>
<gene>
    <name evidence="2" type="ORF">C6Y45_00835</name>
</gene>
<reference evidence="2 3" key="1">
    <citation type="submission" date="2018-03" db="EMBL/GenBank/DDBJ databases">
        <title>Alkalicoccus saliphilus sp. nov., isolated from a mineral pool.</title>
        <authorList>
            <person name="Zhao B."/>
        </authorList>
    </citation>
    <scope>NUCLEOTIDE SEQUENCE [LARGE SCALE GENOMIC DNA]</scope>
    <source>
        <strain evidence="2 3">6AG</strain>
    </source>
</reference>
<dbReference type="NCBIfam" id="NF041002">
    <property type="entry name" value="pilin_ComGF"/>
    <property type="match status" value="1"/>
</dbReference>
<dbReference type="RefSeq" id="WP_107583006.1">
    <property type="nucleotide sequence ID" value="NZ_PZJJ01000001.1"/>
</dbReference>
<evidence type="ECO:0000313" key="2">
    <source>
        <dbReference type="EMBL" id="PTL40486.1"/>
    </source>
</evidence>
<organism evidence="2 3">
    <name type="scientific">Alkalicoccus saliphilus</name>
    <dbReference type="NCBI Taxonomy" id="200989"/>
    <lineage>
        <taxon>Bacteria</taxon>
        <taxon>Bacillati</taxon>
        <taxon>Bacillota</taxon>
        <taxon>Bacilli</taxon>
        <taxon>Bacillales</taxon>
        <taxon>Bacillaceae</taxon>
        <taxon>Alkalicoccus</taxon>
    </lineage>
</organism>
<dbReference type="InterPro" id="IPR016977">
    <property type="entry name" value="ComGF"/>
</dbReference>
<accession>A0A2T4UAR2</accession>
<evidence type="ECO:0008006" key="4">
    <source>
        <dbReference type="Google" id="ProtNLM"/>
    </source>
</evidence>